<dbReference type="PANTHER" id="PTHR33112">
    <property type="entry name" value="DOMAIN PROTEIN, PUTATIVE-RELATED"/>
    <property type="match status" value="1"/>
</dbReference>
<evidence type="ECO:0000259" key="2">
    <source>
        <dbReference type="Pfam" id="PF06985"/>
    </source>
</evidence>
<evidence type="ECO:0000313" key="4">
    <source>
        <dbReference type="Proteomes" id="UP000077248"/>
    </source>
</evidence>
<dbReference type="Pfam" id="PF06985">
    <property type="entry name" value="HET"/>
    <property type="match status" value="1"/>
</dbReference>
<keyword evidence="1" id="KW-1133">Transmembrane helix</keyword>
<feature type="domain" description="Heterokaryon incompatibility" evidence="2">
    <location>
        <begin position="269"/>
        <end position="408"/>
    </location>
</feature>
<dbReference type="OMA" id="ASECERM"/>
<keyword evidence="1" id="KW-0812">Transmembrane</keyword>
<organism evidence="3 4">
    <name type="scientific">Alternaria alternata</name>
    <name type="common">Alternaria rot fungus</name>
    <name type="synonym">Torula alternata</name>
    <dbReference type="NCBI Taxonomy" id="5599"/>
    <lineage>
        <taxon>Eukaryota</taxon>
        <taxon>Fungi</taxon>
        <taxon>Dikarya</taxon>
        <taxon>Ascomycota</taxon>
        <taxon>Pezizomycotina</taxon>
        <taxon>Dothideomycetes</taxon>
        <taxon>Pleosporomycetidae</taxon>
        <taxon>Pleosporales</taxon>
        <taxon>Pleosporineae</taxon>
        <taxon>Pleosporaceae</taxon>
        <taxon>Alternaria</taxon>
        <taxon>Alternaria sect. Alternaria</taxon>
        <taxon>Alternaria alternata complex</taxon>
    </lineage>
</organism>
<dbReference type="AlphaFoldDB" id="A0A177D5N9"/>
<dbReference type="GeneID" id="29108737"/>
<keyword evidence="4" id="KW-1185">Reference proteome</keyword>
<proteinExistence type="predicted"/>
<dbReference type="STRING" id="5599.A0A177D5N9"/>
<accession>A0A177D5N9</accession>
<reference evidence="3 4" key="1">
    <citation type="submission" date="2016-05" db="EMBL/GenBank/DDBJ databases">
        <title>Comparative analysis of secretome profiles of manganese(II)-oxidizing ascomycete fungi.</title>
        <authorList>
            <consortium name="DOE Joint Genome Institute"/>
            <person name="Zeiner C.A."/>
            <person name="Purvine S.O."/>
            <person name="Zink E.M."/>
            <person name="Wu S."/>
            <person name="Pasa-Tolic L."/>
            <person name="Chaput D.L."/>
            <person name="Haridas S."/>
            <person name="Grigoriev I.V."/>
            <person name="Santelli C.M."/>
            <person name="Hansel C.M."/>
        </authorList>
    </citation>
    <scope>NUCLEOTIDE SEQUENCE [LARGE SCALE GENOMIC DNA]</scope>
    <source>
        <strain evidence="3 4">SRC1lrK2f</strain>
    </source>
</reference>
<feature type="transmembrane region" description="Helical" evidence="1">
    <location>
        <begin position="57"/>
        <end position="81"/>
    </location>
</feature>
<evidence type="ECO:0000256" key="1">
    <source>
        <dbReference type="SAM" id="Phobius"/>
    </source>
</evidence>
<dbReference type="VEuPathDB" id="FungiDB:CC77DRAFT_1001082"/>
<sequence>MINQHYRESADPGKPRTAEYCFRYHFRPCLSYPTTMDAGPLAQSQGLIKHIRTTLTILLAIQLGAILFPHACFSSALGYVVHSLYRYFSPDFETALINGYIRPIIGLRLCWRCRLLRYTPPCCRKRHFDNAAQLEVSGSRGCWLCHAVNEQFRQSQADFENPPKHHRPDDLRTHHLLLWFAEQTETSSGFLDHLRGKSYIAYIYGRHTRDVALDPSSEASFCLVKEWVERCDKQHICYQGNHSPLPSRVIDVGAETPYLYISDDHHAPYMTLSHCWGGKQPLTTTTATLKERCMGICMESFPELYRDAVTITRKLGIQYLWIDSLCILQDCKDDWSKEAAKMGDIYRLSYLTLYALSSPDCGHGMLAQRHGLASAETPSLNNANSLEKTRAHVFRTAPLCQRAWALQERLLSPRLLYYSDGETFWECLAHTAREGNHRIIPHKPTPYRYESYECPQVRIHLVKPLEDNPSFPVSIPSDWQIIVSEYSRCRLTYRSDKLPALSGLASMYRRNTGYTYVAGMWIENLADELLWFCPLEQDYQPQNLEASSNSLVSEPSWSWISSDLAVRFKALGNITGKWSTDFELIQLTGTEQATDDDIPYVLMIRAYFYRVSLQISHTSRSCILLDGTGREKLGRGVLDVPGGLSIVPRSCAAIVVRRKLQKDMFQLSPYMTYLLLVVPAPEAQGEERWRRIGLAWTTRSLTSAPEKSLIRLV</sequence>
<dbReference type="KEGG" id="aalt:CC77DRAFT_1001082"/>
<evidence type="ECO:0000313" key="3">
    <source>
        <dbReference type="EMBL" id="OAG14567.1"/>
    </source>
</evidence>
<keyword evidence="1" id="KW-0472">Membrane</keyword>
<dbReference type="Proteomes" id="UP000077248">
    <property type="component" value="Unassembled WGS sequence"/>
</dbReference>
<dbReference type="EMBL" id="KV441499">
    <property type="protein sequence ID" value="OAG14567.1"/>
    <property type="molecule type" value="Genomic_DNA"/>
</dbReference>
<gene>
    <name evidence="3" type="ORF">CC77DRAFT_1001082</name>
</gene>
<dbReference type="PANTHER" id="PTHR33112:SF16">
    <property type="entry name" value="HETEROKARYON INCOMPATIBILITY DOMAIN-CONTAINING PROTEIN"/>
    <property type="match status" value="1"/>
</dbReference>
<name>A0A177D5N9_ALTAL</name>
<dbReference type="RefSeq" id="XP_018379988.1">
    <property type="nucleotide sequence ID" value="XM_018523143.1"/>
</dbReference>
<protein>
    <submittedName>
        <fullName evidence="3">HET-domain-containing protein</fullName>
    </submittedName>
</protein>
<dbReference type="InterPro" id="IPR010730">
    <property type="entry name" value="HET"/>
</dbReference>